<evidence type="ECO:0000256" key="2">
    <source>
        <dbReference type="ARBA" id="ARBA00008332"/>
    </source>
</evidence>
<dbReference type="EMBL" id="OIVN01006188">
    <property type="protein sequence ID" value="SPD27324.1"/>
    <property type="molecule type" value="Genomic_DNA"/>
</dbReference>
<feature type="compositionally biased region" description="Acidic residues" evidence="5">
    <location>
        <begin position="82"/>
        <end position="96"/>
    </location>
</feature>
<keyword evidence="4" id="KW-0597">Phosphoprotein</keyword>
<feature type="region of interest" description="Disordered" evidence="5">
    <location>
        <begin position="52"/>
        <end position="149"/>
    </location>
</feature>
<accession>A0A2N9ISR2</accession>
<proteinExistence type="inferred from homology"/>
<evidence type="ECO:0000256" key="4">
    <source>
        <dbReference type="ARBA" id="ARBA00022553"/>
    </source>
</evidence>
<gene>
    <name evidence="6" type="ORF">FSB_LOCUS55206</name>
</gene>
<sequence length="315" mass="34247">MQRGREGQDGFFHSDDLLGGVRGFGSHGSLMPSLFGDRDPFDDPFFTRPFGSLFDSGRFGSSDANSSKDQTSRAKGITIEELNSDDEGQNEEDEGTGAENDNRQKHSRSSKEPSVEHPDDDADETKSKDVSCRNDHNKVEGAHSQASKVSVQTCRVTYGGVNGAYYTSTRTTRAGTDGVVVEETKEADRTTGQAKHKISRGIHDKGHSVTRKLNSDGKVDTLQTLHNLNEDELAGFEETWKGNVKGPLPGSVDGFHMHGNAGSSSSEQEEKATWGGWALPSIEQPWKAGGMGPDKEVRNNFSAGKTKKVVRINIE</sequence>
<feature type="region of interest" description="Disordered" evidence="5">
    <location>
        <begin position="1"/>
        <end position="28"/>
    </location>
</feature>
<dbReference type="GO" id="GO:0005737">
    <property type="term" value="C:cytoplasm"/>
    <property type="evidence" value="ECO:0007669"/>
    <property type="project" value="UniProtKB-SubCell"/>
</dbReference>
<evidence type="ECO:0000256" key="1">
    <source>
        <dbReference type="ARBA" id="ARBA00004496"/>
    </source>
</evidence>
<evidence type="ECO:0008006" key="7">
    <source>
        <dbReference type="Google" id="ProtNLM"/>
    </source>
</evidence>
<dbReference type="Pfam" id="PF10248">
    <property type="entry name" value="Mlf1IP"/>
    <property type="match status" value="1"/>
</dbReference>
<feature type="compositionally biased region" description="Basic and acidic residues" evidence="5">
    <location>
        <begin position="124"/>
        <end position="141"/>
    </location>
</feature>
<dbReference type="AlphaFoldDB" id="A0A2N9ISR2"/>
<evidence type="ECO:0000313" key="6">
    <source>
        <dbReference type="EMBL" id="SPD27324.1"/>
    </source>
</evidence>
<keyword evidence="3" id="KW-0963">Cytoplasm</keyword>
<organism evidence="6">
    <name type="scientific">Fagus sylvatica</name>
    <name type="common">Beechnut</name>
    <dbReference type="NCBI Taxonomy" id="28930"/>
    <lineage>
        <taxon>Eukaryota</taxon>
        <taxon>Viridiplantae</taxon>
        <taxon>Streptophyta</taxon>
        <taxon>Embryophyta</taxon>
        <taxon>Tracheophyta</taxon>
        <taxon>Spermatophyta</taxon>
        <taxon>Magnoliopsida</taxon>
        <taxon>eudicotyledons</taxon>
        <taxon>Gunneridae</taxon>
        <taxon>Pentapetalae</taxon>
        <taxon>rosids</taxon>
        <taxon>fabids</taxon>
        <taxon>Fagales</taxon>
        <taxon>Fagaceae</taxon>
        <taxon>Fagus</taxon>
    </lineage>
</organism>
<name>A0A2N9ISR2_FAGSY</name>
<dbReference type="InterPro" id="IPR019376">
    <property type="entry name" value="Myeloid_leukemia_factor"/>
</dbReference>
<comment type="subcellular location">
    <subcellularLocation>
        <location evidence="1">Cytoplasm</location>
    </subcellularLocation>
</comment>
<feature type="compositionally biased region" description="Basic and acidic residues" evidence="5">
    <location>
        <begin position="1"/>
        <end position="16"/>
    </location>
</feature>
<dbReference type="PANTHER" id="PTHR13105">
    <property type="entry name" value="MYELOID LEUKEMIA FACTOR"/>
    <property type="match status" value="1"/>
</dbReference>
<protein>
    <recommendedName>
        <fullName evidence="7">Myeloid leukemia factor</fullName>
    </recommendedName>
</protein>
<reference evidence="6" key="1">
    <citation type="submission" date="2018-02" db="EMBL/GenBank/DDBJ databases">
        <authorList>
            <person name="Cohen D.B."/>
            <person name="Kent A.D."/>
        </authorList>
    </citation>
    <scope>NUCLEOTIDE SEQUENCE</scope>
</reference>
<evidence type="ECO:0000256" key="3">
    <source>
        <dbReference type="ARBA" id="ARBA00022490"/>
    </source>
</evidence>
<feature type="compositionally biased region" description="Basic and acidic residues" evidence="5">
    <location>
        <begin position="100"/>
        <end position="117"/>
    </location>
</feature>
<feature type="region of interest" description="Disordered" evidence="5">
    <location>
        <begin position="283"/>
        <end position="302"/>
    </location>
</feature>
<comment type="similarity">
    <text evidence="2">Belongs to the MLF family.</text>
</comment>
<evidence type="ECO:0000256" key="5">
    <source>
        <dbReference type="SAM" id="MobiDB-lite"/>
    </source>
</evidence>